<organism evidence="9 10">
    <name type="scientific">Alkaliphilus flagellatus</name>
    <dbReference type="NCBI Taxonomy" id="2841507"/>
    <lineage>
        <taxon>Bacteria</taxon>
        <taxon>Bacillati</taxon>
        <taxon>Bacillota</taxon>
        <taxon>Clostridia</taxon>
        <taxon>Peptostreptococcales</taxon>
        <taxon>Natronincolaceae</taxon>
        <taxon>Alkaliphilus</taxon>
    </lineage>
</organism>
<feature type="transmembrane region" description="Helical" evidence="7">
    <location>
        <begin position="51"/>
        <end position="68"/>
    </location>
</feature>
<dbReference type="PANTHER" id="PTHR40074">
    <property type="entry name" value="O-ACETYLTRANSFERASE WECH"/>
    <property type="match status" value="1"/>
</dbReference>
<sequence length="350" mass="40593">MIEKERIDETNIIRGIACLSVVLVHITAGPVTTLKVGSIHSIIFTLLNRGSRFTTPTFIFLSGLTLFYSYEERNFKYGKFLRRRFNATLIPYGIWSIIYFLYFYSQGVYTLSLRTFVENILLANMSYHLYFILTITQFYILFGIFLYGYKRFNSHILLSLSLLFNLLFLKYVSMPYSDRFFMTYIFFFSLGCYVAKNLSIIKKLVVKLRYLLLICYISVVIYDSYLFYQYYILNKAVDVFGVLVIWILFGTISIFLLMSIGIGILEGYTKITNVLKTISKSSYYVYLSHPLILNISDKWLLESGIYSITGRAILNAIIVYSVTLGLSIGYTKLKINIKGRTDMLNKKASI</sequence>
<feature type="domain" description="Acyltransferase 3" evidence="8">
    <location>
        <begin position="11"/>
        <end position="328"/>
    </location>
</feature>
<comment type="similarity">
    <text evidence="2">Belongs to the acyltransferase 3 family.</text>
</comment>
<evidence type="ECO:0000256" key="3">
    <source>
        <dbReference type="ARBA" id="ARBA00022475"/>
    </source>
</evidence>
<evidence type="ECO:0000256" key="1">
    <source>
        <dbReference type="ARBA" id="ARBA00004651"/>
    </source>
</evidence>
<name>A0ABS6G342_9FIRM</name>
<keyword evidence="4 7" id="KW-0812">Transmembrane</keyword>
<keyword evidence="5 7" id="KW-1133">Transmembrane helix</keyword>
<feature type="transmembrane region" description="Helical" evidence="7">
    <location>
        <begin position="129"/>
        <end position="149"/>
    </location>
</feature>
<comment type="subcellular location">
    <subcellularLocation>
        <location evidence="1">Cell membrane</location>
        <topology evidence="1">Multi-pass membrane protein</topology>
    </subcellularLocation>
</comment>
<feature type="transmembrane region" description="Helical" evidence="7">
    <location>
        <begin position="156"/>
        <end position="174"/>
    </location>
</feature>
<keyword evidence="3" id="KW-1003">Cell membrane</keyword>
<feature type="transmembrane region" description="Helical" evidence="7">
    <location>
        <begin position="313"/>
        <end position="333"/>
    </location>
</feature>
<evidence type="ECO:0000313" key="10">
    <source>
        <dbReference type="Proteomes" id="UP000779508"/>
    </source>
</evidence>
<gene>
    <name evidence="9" type="ORF">KQI88_05075</name>
</gene>
<feature type="transmembrane region" description="Helical" evidence="7">
    <location>
        <begin position="180"/>
        <end position="198"/>
    </location>
</feature>
<reference evidence="9 10" key="1">
    <citation type="submission" date="2021-06" db="EMBL/GenBank/DDBJ databases">
        <authorList>
            <person name="Sun Q."/>
            <person name="Li D."/>
        </authorList>
    </citation>
    <scope>NUCLEOTIDE SEQUENCE [LARGE SCALE GENOMIC DNA]</scope>
    <source>
        <strain evidence="9 10">MSJ-5</strain>
    </source>
</reference>
<dbReference type="RefSeq" id="WP_216415282.1">
    <property type="nucleotide sequence ID" value="NZ_JAHLQK010000002.1"/>
</dbReference>
<proteinExistence type="inferred from homology"/>
<comment type="caution">
    <text evidence="9">The sequence shown here is derived from an EMBL/GenBank/DDBJ whole genome shotgun (WGS) entry which is preliminary data.</text>
</comment>
<evidence type="ECO:0000256" key="5">
    <source>
        <dbReference type="ARBA" id="ARBA00022989"/>
    </source>
</evidence>
<feature type="transmembrane region" description="Helical" evidence="7">
    <location>
        <begin position="89"/>
        <end position="109"/>
    </location>
</feature>
<accession>A0ABS6G342</accession>
<dbReference type="GO" id="GO:0016746">
    <property type="term" value="F:acyltransferase activity"/>
    <property type="evidence" value="ECO:0007669"/>
    <property type="project" value="UniProtKB-KW"/>
</dbReference>
<protein>
    <submittedName>
        <fullName evidence="9">Acyltransferase</fullName>
    </submittedName>
</protein>
<keyword evidence="9" id="KW-0012">Acyltransferase</keyword>
<dbReference type="EMBL" id="JAHLQK010000002">
    <property type="protein sequence ID" value="MBU5675781.1"/>
    <property type="molecule type" value="Genomic_DNA"/>
</dbReference>
<evidence type="ECO:0000256" key="7">
    <source>
        <dbReference type="SAM" id="Phobius"/>
    </source>
</evidence>
<dbReference type="Pfam" id="PF01757">
    <property type="entry name" value="Acyl_transf_3"/>
    <property type="match status" value="1"/>
</dbReference>
<evidence type="ECO:0000259" key="8">
    <source>
        <dbReference type="Pfam" id="PF01757"/>
    </source>
</evidence>
<evidence type="ECO:0000313" key="9">
    <source>
        <dbReference type="EMBL" id="MBU5675781.1"/>
    </source>
</evidence>
<feature type="transmembrane region" description="Helical" evidence="7">
    <location>
        <begin position="239"/>
        <end position="262"/>
    </location>
</feature>
<evidence type="ECO:0000256" key="6">
    <source>
        <dbReference type="ARBA" id="ARBA00023136"/>
    </source>
</evidence>
<evidence type="ECO:0000256" key="4">
    <source>
        <dbReference type="ARBA" id="ARBA00022692"/>
    </source>
</evidence>
<dbReference type="Proteomes" id="UP000779508">
    <property type="component" value="Unassembled WGS sequence"/>
</dbReference>
<evidence type="ECO:0000256" key="2">
    <source>
        <dbReference type="ARBA" id="ARBA00007400"/>
    </source>
</evidence>
<keyword evidence="10" id="KW-1185">Reference proteome</keyword>
<keyword evidence="9" id="KW-0808">Transferase</keyword>
<keyword evidence="6 7" id="KW-0472">Membrane</keyword>
<dbReference type="InterPro" id="IPR002656">
    <property type="entry name" value="Acyl_transf_3_dom"/>
</dbReference>
<dbReference type="PANTHER" id="PTHR40074:SF2">
    <property type="entry name" value="O-ACETYLTRANSFERASE WECH"/>
    <property type="match status" value="1"/>
</dbReference>
<feature type="transmembrane region" description="Helical" evidence="7">
    <location>
        <begin position="210"/>
        <end position="233"/>
    </location>
</feature>